<dbReference type="PANTHER" id="PTHR30032">
    <property type="entry name" value="N-ACETYLMURAMOYL-L-ALANINE AMIDASE-RELATED"/>
    <property type="match status" value="1"/>
</dbReference>
<dbReference type="STRING" id="748727.CLJU_c36450"/>
<evidence type="ECO:0000313" key="4">
    <source>
        <dbReference type="Proteomes" id="UP000077020"/>
    </source>
</evidence>
<dbReference type="Pfam" id="PF04122">
    <property type="entry name" value="CW_binding_2"/>
    <property type="match status" value="3"/>
</dbReference>
<dbReference type="GO" id="GO:0008745">
    <property type="term" value="F:N-acetylmuramoyl-L-alanine amidase activity"/>
    <property type="evidence" value="ECO:0007669"/>
    <property type="project" value="UniProtKB-EC"/>
</dbReference>
<dbReference type="EMBL" id="CP001666">
    <property type="protein sequence ID" value="ADK16686.1"/>
    <property type="molecule type" value="Genomic_DNA"/>
</dbReference>
<organism evidence="1 3">
    <name type="scientific">Clostridium ljungdahlii (strain ATCC 55383 / DSM 13528 / PETC)</name>
    <dbReference type="NCBI Taxonomy" id="748727"/>
    <lineage>
        <taxon>Bacteria</taxon>
        <taxon>Bacillati</taxon>
        <taxon>Bacillota</taxon>
        <taxon>Clostridia</taxon>
        <taxon>Eubacteriales</taxon>
        <taxon>Clostridiaceae</taxon>
        <taxon>Clostridium</taxon>
    </lineage>
</organism>
<dbReference type="InterPro" id="IPR051922">
    <property type="entry name" value="Bact_Sporulation_Assoc"/>
</dbReference>
<accession>D8GT87</accession>
<keyword evidence="4" id="KW-1185">Reference proteome</keyword>
<dbReference type="EC" id="3.5.1.28" evidence="2"/>
<reference evidence="1" key="1">
    <citation type="submission" date="2009-07" db="EMBL/GenBank/DDBJ databases">
        <authorList>
            <person name="Koepke M."/>
            <person name="Hujer S."/>
            <person name="Held C."/>
            <person name="Wiezer A."/>
            <person name="Liesegang H."/>
            <person name="Ehrenreich A."/>
            <person name="Gottschalk G."/>
            <person name="Duerre P."/>
        </authorList>
    </citation>
    <scope>NUCLEOTIDE SEQUENCE</scope>
    <source>
        <strain evidence="1">DSM 13528</strain>
    </source>
</reference>
<name>D8GT87_CLOLD</name>
<reference evidence="1 3" key="2">
    <citation type="journal article" date="2010" name="Proc. Natl. Acad. Sci. U.S.A.">
        <title>Clostridium ljungdahlii represents a microbial production platform based on syngas.</title>
        <authorList>
            <person name="Kopke M."/>
            <person name="Held C."/>
            <person name="Hujer S."/>
            <person name="Liesegang H."/>
            <person name="Wiezer A."/>
            <person name="Wollherr A."/>
            <person name="Ehrenreich A."/>
            <person name="Liebl W."/>
            <person name="Gottschalk G."/>
            <person name="Durre P."/>
        </authorList>
    </citation>
    <scope>NUCLEOTIDE SEQUENCE [LARGE SCALE GENOMIC DNA]</scope>
    <source>
        <strain evidence="3">ATCC 55383 / DSM 13528 / PETC</strain>
        <strain evidence="1">DSM 13528</strain>
    </source>
</reference>
<protein>
    <submittedName>
        <fullName evidence="2">N-acetylmuramoyl-L-alanine amidase LytC</fullName>
        <ecNumber evidence="2">3.5.1.28</ecNumber>
    </submittedName>
    <submittedName>
        <fullName evidence="1">Putative cell wall binding protein</fullName>
    </submittedName>
</protein>
<evidence type="ECO:0000313" key="3">
    <source>
        <dbReference type="Proteomes" id="UP000001656"/>
    </source>
</evidence>
<dbReference type="KEGG" id="clj:CLJU_c36450"/>
<dbReference type="PANTHER" id="PTHR30032:SF8">
    <property type="entry name" value="GERMINATION-SPECIFIC N-ACETYLMURAMOYL-L-ALANINE AMIDASE"/>
    <property type="match status" value="1"/>
</dbReference>
<dbReference type="EMBL" id="LITS01000001">
    <property type="protein sequence ID" value="OAA89443.1"/>
    <property type="molecule type" value="Genomic_DNA"/>
</dbReference>
<dbReference type="Proteomes" id="UP000001656">
    <property type="component" value="Chromosome"/>
</dbReference>
<dbReference type="RefSeq" id="WP_013240269.1">
    <property type="nucleotide sequence ID" value="NC_014328.1"/>
</dbReference>
<dbReference type="AlphaFoldDB" id="D8GT87"/>
<proteinExistence type="predicted"/>
<evidence type="ECO:0000313" key="2">
    <source>
        <dbReference type="EMBL" id="OAA89443.1"/>
    </source>
</evidence>
<dbReference type="Gene3D" id="3.40.50.12090">
    <property type="match status" value="2"/>
</dbReference>
<dbReference type="OrthoDB" id="3268660at2"/>
<dbReference type="InterPro" id="IPR007253">
    <property type="entry name" value="Cell_wall-bd_2"/>
</dbReference>
<gene>
    <name evidence="2" type="primary">lytC_7</name>
    <name evidence="1" type="ordered locus">CLJU_c36450</name>
    <name evidence="2" type="ORF">WX45_01275</name>
</gene>
<reference evidence="2 4" key="3">
    <citation type="journal article" date="2016" name="Biotechnol. Bioeng.">
        <title>Traits of selected Clostridium strains for syngas fermentation to ethanol.</title>
        <authorList>
            <person name="Martin M.E."/>
            <person name="Richter H."/>
            <person name="Saha S."/>
            <person name="Angenent L.T."/>
        </authorList>
    </citation>
    <scope>NUCLEOTIDE SEQUENCE [LARGE SCALE GENOMIC DNA]</scope>
    <source>
        <strain evidence="2 4">PETC</strain>
    </source>
</reference>
<sequence>MNRKILGMVFSFTLCFTLLFTYGVKADGLQVTRLGGQDRFETNEKIVEQGWQSSSDYAIIVSWDSFADALGATTLAKKYNAPIILTCNIAIDPSLSDLYPSTVNELKRLGVKTAFIVGGTGVISNGVEDKIKNMGINTERLAGENRYATSIAIANKIGTQNGVVIATGDDYSDALSIAPIAGKMQMPIILSQRDALTSIQKKFIANNTIPKTYIIGGTDIISDNVASKFSNVQRITGDNKYTRNLNVINAFVNDIDFSTAILASGENFPDALSGSAFAALNCNPIFLVGDTNNRYIENILGNKGTKNIFALGLQESISDDVLNGIVNETNALNTIESKIKLNSNLRFGNVGSYSYDGSNYYRIALYDYNKTSSTWTTDYYQYDFLVDKETGDTYKIDNSTNEISPLDITSIGDNTSTPLNSALTINQALELVKSKVKLDVGYTLDLPYVESERTTMYNGDNYYVIIEDYDDDAEIYEYLVNVKTGKIIKHTQDQYIPIN</sequence>
<dbReference type="HOGENOM" id="CLU_028455_4_0_9"/>
<evidence type="ECO:0000313" key="1">
    <source>
        <dbReference type="EMBL" id="ADK16686.1"/>
    </source>
</evidence>
<dbReference type="PATRIC" id="fig|748727.19.peg.48"/>
<dbReference type="Proteomes" id="UP000077020">
    <property type="component" value="Unassembled WGS sequence"/>
</dbReference>
<keyword evidence="2" id="KW-0378">Hydrolase</keyword>
<dbReference type="eggNOG" id="COG2247">
    <property type="taxonomic scope" value="Bacteria"/>
</dbReference>